<proteinExistence type="predicted"/>
<organism evidence="1 2">
    <name type="scientific">Abyssalbus ytuae</name>
    <dbReference type="NCBI Taxonomy" id="2926907"/>
    <lineage>
        <taxon>Bacteria</taxon>
        <taxon>Pseudomonadati</taxon>
        <taxon>Bacteroidota</taxon>
        <taxon>Flavobacteriia</taxon>
        <taxon>Flavobacteriales</taxon>
        <taxon>Flavobacteriaceae</taxon>
        <taxon>Abyssalbus</taxon>
    </lineage>
</organism>
<evidence type="ECO:0000313" key="2">
    <source>
        <dbReference type="Proteomes" id="UP000831290"/>
    </source>
</evidence>
<dbReference type="EMBL" id="CP094358">
    <property type="protein sequence ID" value="UOB18548.1"/>
    <property type="molecule type" value="Genomic_DNA"/>
</dbReference>
<accession>A0A9E7D2U7</accession>
<sequence>MTGKSFLVESCSVNKELTSIYWHDKEIKARGHMVCSGGDYRFLVYFLDDKKNLPDPEFIKVYKLGVVFEPFSKMEDYVKMSEEKAPLYAYLNYEKPELNCITINKPVRKLVYF</sequence>
<dbReference type="RefSeq" id="WP_255844944.1">
    <property type="nucleotide sequence ID" value="NZ_CP094358.1"/>
</dbReference>
<protein>
    <submittedName>
        <fullName evidence="1">Uncharacterized protein</fullName>
    </submittedName>
</protein>
<reference evidence="1" key="1">
    <citation type="submission" date="2022-03" db="EMBL/GenBank/DDBJ databases">
        <title>Description of Abyssus ytuae gen. nov., sp. nov., a novel member of the family Flavobacteriaceae isolated from the sediment of Mariana Trench.</title>
        <authorList>
            <person name="Zhang J."/>
            <person name="Xu X."/>
        </authorList>
    </citation>
    <scope>NUCLEOTIDE SEQUENCE</scope>
    <source>
        <strain evidence="1">MT3330</strain>
    </source>
</reference>
<name>A0A9E7D2U7_9FLAO</name>
<dbReference type="Proteomes" id="UP000831290">
    <property type="component" value="Chromosome"/>
</dbReference>
<dbReference type="AlphaFoldDB" id="A0A9E7D2U7"/>
<evidence type="ECO:0000313" key="1">
    <source>
        <dbReference type="EMBL" id="UOB18548.1"/>
    </source>
</evidence>
<gene>
    <name evidence="1" type="ORF">MQE35_04485</name>
</gene>
<keyword evidence="2" id="KW-1185">Reference proteome</keyword>
<dbReference type="KEGG" id="fbm:MQE35_04485"/>